<evidence type="ECO:0000256" key="1">
    <source>
        <dbReference type="SAM" id="MobiDB-lite"/>
    </source>
</evidence>
<organism evidence="2 3">
    <name type="scientific">Dissophora globulifera</name>
    <dbReference type="NCBI Taxonomy" id="979702"/>
    <lineage>
        <taxon>Eukaryota</taxon>
        <taxon>Fungi</taxon>
        <taxon>Fungi incertae sedis</taxon>
        <taxon>Mucoromycota</taxon>
        <taxon>Mortierellomycotina</taxon>
        <taxon>Mortierellomycetes</taxon>
        <taxon>Mortierellales</taxon>
        <taxon>Mortierellaceae</taxon>
        <taxon>Dissophora</taxon>
    </lineage>
</organism>
<dbReference type="AlphaFoldDB" id="A0A9P6UNS0"/>
<feature type="compositionally biased region" description="Low complexity" evidence="1">
    <location>
        <begin position="115"/>
        <end position="138"/>
    </location>
</feature>
<keyword evidence="3" id="KW-1185">Reference proteome</keyword>
<dbReference type="EMBL" id="JAAAIP010000758">
    <property type="protein sequence ID" value="KAG0312967.1"/>
    <property type="molecule type" value="Genomic_DNA"/>
</dbReference>
<name>A0A9P6UNS0_9FUNG</name>
<proteinExistence type="predicted"/>
<protein>
    <submittedName>
        <fullName evidence="2">Uncharacterized protein</fullName>
    </submittedName>
</protein>
<sequence>MSRKQDRGAKAAPKVLDSEARRRQLRHHLDSLERDNFVALNEYEAIIATAAAAAAAQGPISLTHTNLDPLGILPPLSPAVGSIVGGIVGTVGPGALAEAGPKSTGSANRSKKHNNTSSHSNSFAGSSFNGGNSGDINGMSSTSSTHGHRRPALPRKPLTQLLEESGLMSSSYANTVSYVTAAMGPSRHPDRQFSTNSSSPRRERLLLNFEIFKANAADAFWTKRYTAVQTAVITKKPAVDSMQAGRQQSTYEYQQHIAREEPMESTQSFRLAGATKIQNIPIQYVDGQSVIYWESVEKAFPGAKNIRNGNFV</sequence>
<comment type="caution">
    <text evidence="2">The sequence shown here is derived from an EMBL/GenBank/DDBJ whole genome shotgun (WGS) entry which is preliminary data.</text>
</comment>
<reference evidence="2" key="1">
    <citation type="journal article" date="2020" name="Fungal Divers.">
        <title>Resolving the Mortierellaceae phylogeny through synthesis of multi-gene phylogenetics and phylogenomics.</title>
        <authorList>
            <person name="Vandepol N."/>
            <person name="Liber J."/>
            <person name="Desiro A."/>
            <person name="Na H."/>
            <person name="Kennedy M."/>
            <person name="Barry K."/>
            <person name="Grigoriev I.V."/>
            <person name="Miller A.N."/>
            <person name="O'Donnell K."/>
            <person name="Stajich J.E."/>
            <person name="Bonito G."/>
        </authorList>
    </citation>
    <scope>NUCLEOTIDE SEQUENCE</scope>
    <source>
        <strain evidence="2">REB-010B</strain>
    </source>
</reference>
<dbReference type="Proteomes" id="UP000738325">
    <property type="component" value="Unassembled WGS sequence"/>
</dbReference>
<dbReference type="OrthoDB" id="74807at2759"/>
<evidence type="ECO:0000313" key="3">
    <source>
        <dbReference type="Proteomes" id="UP000738325"/>
    </source>
</evidence>
<accession>A0A9P6UNS0</accession>
<feature type="region of interest" description="Disordered" evidence="1">
    <location>
        <begin position="98"/>
        <end position="155"/>
    </location>
</feature>
<evidence type="ECO:0000313" key="2">
    <source>
        <dbReference type="EMBL" id="KAG0312967.1"/>
    </source>
</evidence>
<gene>
    <name evidence="2" type="ORF">BGZ99_009169</name>
</gene>